<evidence type="ECO:0000313" key="1">
    <source>
        <dbReference type="EMBL" id="QXJ25928.1"/>
    </source>
</evidence>
<dbReference type="EMBL" id="CP059572">
    <property type="protein sequence ID" value="QXJ25928.1"/>
    <property type="molecule type" value="Genomic_DNA"/>
</dbReference>
<protein>
    <submittedName>
        <fullName evidence="1">Uncharacterized protein</fullName>
    </submittedName>
</protein>
<organism evidence="1 2">
    <name type="scientific">Actinomadura graeca</name>
    <dbReference type="NCBI Taxonomy" id="2750812"/>
    <lineage>
        <taxon>Bacteria</taxon>
        <taxon>Bacillati</taxon>
        <taxon>Actinomycetota</taxon>
        <taxon>Actinomycetes</taxon>
        <taxon>Streptosporangiales</taxon>
        <taxon>Thermomonosporaceae</taxon>
        <taxon>Actinomadura</taxon>
    </lineage>
</organism>
<sequence length="119" mass="12812">MQHALEPVLEFIGQATLADLDQVEAAIVPRRRAVLRAWRAGLSGGEAVMIVDTSPVVFQGLTGTVVSQAPGKKASYLIRLDTRSTDLLRHGGGTRVYVPPGVREHQTTVPLGCLIPYQP</sequence>
<accession>A0ABX8RAB9</accession>
<evidence type="ECO:0000313" key="2">
    <source>
        <dbReference type="Proteomes" id="UP001049518"/>
    </source>
</evidence>
<proteinExistence type="predicted"/>
<dbReference type="Proteomes" id="UP001049518">
    <property type="component" value="Chromosome"/>
</dbReference>
<gene>
    <name evidence="1" type="ORF">AGRA3207_007497</name>
</gene>
<keyword evidence="2" id="KW-1185">Reference proteome</keyword>
<reference evidence="1" key="1">
    <citation type="submission" date="2020-07" db="EMBL/GenBank/DDBJ databases">
        <authorList>
            <person name="Tarantini F.S."/>
            <person name="Hong K.W."/>
            <person name="Chan K.G."/>
        </authorList>
    </citation>
    <scope>NUCLEOTIDE SEQUENCE</scope>
    <source>
        <strain evidence="1">32-07</strain>
    </source>
</reference>
<dbReference type="RefSeq" id="WP_231332141.1">
    <property type="nucleotide sequence ID" value="NZ_CP059572.1"/>
</dbReference>
<name>A0ABX8RAB9_9ACTN</name>